<feature type="region of interest" description="Disordered" evidence="1">
    <location>
        <begin position="337"/>
        <end position="366"/>
    </location>
</feature>
<dbReference type="Proteomes" id="UP000596742">
    <property type="component" value="Unassembled WGS sequence"/>
</dbReference>
<dbReference type="GO" id="GO:0005576">
    <property type="term" value="C:extracellular region"/>
    <property type="evidence" value="ECO:0007669"/>
    <property type="project" value="InterPro"/>
</dbReference>
<evidence type="ECO:0000313" key="3">
    <source>
        <dbReference type="EMBL" id="VDH96690.1"/>
    </source>
</evidence>
<dbReference type="PANTHER" id="PTHR10697">
    <property type="entry name" value="MAMMALIAN EPENDYMIN-RELATED PROTEIN 1"/>
    <property type="match status" value="1"/>
</dbReference>
<keyword evidence="2" id="KW-0732">Signal</keyword>
<sequence length="366" mass="41289">MKFIALLLLPLVFGADPQPCCTRTKFTTSLVELGGYLDPVSNIPTPVDFTATVYYDYDNKMLRADRDMPLAAGNMRRVTVITDFNKMKQYTIVGGKCSVVNETAPMTANCIPGNSTFIATSKIGSASRSFSVNTWKIAMPNFFIKISMTKDHCIPFSESTWGTVNKVVTEINYMFMDFKPSVPERIFDLPDACNGHQTHSHLATGYPGSLKKPRCHQLMPTHRIKYQTFNRAPHIPTPVVPLPRIYHTNSFRTDPSSQQQLPHLQQSSGRHKTNHNVFNQNSLRPAYNSILLSRTTKHLLQANIHKYYKYLAIKQLIKVLPQTILILQIEQGSSNQIPSFGTTATKEKPPEQKESLELLVEPRTSD</sequence>
<proteinExistence type="predicted"/>
<dbReference type="PANTHER" id="PTHR10697:SF13">
    <property type="entry name" value="RICIN B LECTIN DOMAIN-CONTAINING PROTEIN"/>
    <property type="match status" value="1"/>
</dbReference>
<evidence type="ECO:0000313" key="4">
    <source>
        <dbReference type="Proteomes" id="UP000596742"/>
    </source>
</evidence>
<accession>A0A8B6BWP8</accession>
<dbReference type="AlphaFoldDB" id="A0A8B6BWP8"/>
<dbReference type="InterPro" id="IPR001299">
    <property type="entry name" value="Ependymin"/>
</dbReference>
<gene>
    <name evidence="3" type="ORF">MGAL_10B022457</name>
</gene>
<dbReference type="GO" id="GO:0007160">
    <property type="term" value="P:cell-matrix adhesion"/>
    <property type="evidence" value="ECO:0007669"/>
    <property type="project" value="InterPro"/>
</dbReference>
<evidence type="ECO:0000256" key="1">
    <source>
        <dbReference type="SAM" id="MobiDB-lite"/>
    </source>
</evidence>
<dbReference type="EMBL" id="UYJE01000808">
    <property type="protein sequence ID" value="VDH96690.1"/>
    <property type="molecule type" value="Genomic_DNA"/>
</dbReference>
<keyword evidence="4" id="KW-1185">Reference proteome</keyword>
<feature type="signal peptide" evidence="2">
    <location>
        <begin position="1"/>
        <end position="17"/>
    </location>
</feature>
<feature type="region of interest" description="Disordered" evidence="1">
    <location>
        <begin position="251"/>
        <end position="272"/>
    </location>
</feature>
<feature type="compositionally biased region" description="Basic and acidic residues" evidence="1">
    <location>
        <begin position="345"/>
        <end position="356"/>
    </location>
</feature>
<evidence type="ECO:0000256" key="2">
    <source>
        <dbReference type="SAM" id="SignalP"/>
    </source>
</evidence>
<reference evidence="3" key="1">
    <citation type="submission" date="2018-11" db="EMBL/GenBank/DDBJ databases">
        <authorList>
            <person name="Alioto T."/>
            <person name="Alioto T."/>
        </authorList>
    </citation>
    <scope>NUCLEOTIDE SEQUENCE</scope>
</reference>
<comment type="caution">
    <text evidence="3">The sequence shown here is derived from an EMBL/GenBank/DDBJ whole genome shotgun (WGS) entry which is preliminary data.</text>
</comment>
<name>A0A8B6BWP8_MYTGA</name>
<dbReference type="GO" id="GO:0005509">
    <property type="term" value="F:calcium ion binding"/>
    <property type="evidence" value="ECO:0007669"/>
    <property type="project" value="InterPro"/>
</dbReference>
<organism evidence="3 4">
    <name type="scientific">Mytilus galloprovincialis</name>
    <name type="common">Mediterranean mussel</name>
    <dbReference type="NCBI Taxonomy" id="29158"/>
    <lineage>
        <taxon>Eukaryota</taxon>
        <taxon>Metazoa</taxon>
        <taxon>Spiralia</taxon>
        <taxon>Lophotrochozoa</taxon>
        <taxon>Mollusca</taxon>
        <taxon>Bivalvia</taxon>
        <taxon>Autobranchia</taxon>
        <taxon>Pteriomorphia</taxon>
        <taxon>Mytilida</taxon>
        <taxon>Mytiloidea</taxon>
        <taxon>Mytilidae</taxon>
        <taxon>Mytilinae</taxon>
        <taxon>Mytilus</taxon>
    </lineage>
</organism>
<dbReference type="OrthoDB" id="6067741at2759"/>
<feature type="compositionally biased region" description="Low complexity" evidence="1">
    <location>
        <begin position="255"/>
        <end position="268"/>
    </location>
</feature>
<dbReference type="Pfam" id="PF00811">
    <property type="entry name" value="Ependymin"/>
    <property type="match status" value="1"/>
</dbReference>
<dbReference type="GO" id="GO:0005764">
    <property type="term" value="C:lysosome"/>
    <property type="evidence" value="ECO:0007669"/>
    <property type="project" value="TreeGrafter"/>
</dbReference>
<protein>
    <submittedName>
        <fullName evidence="3">Uncharacterized protein</fullName>
    </submittedName>
</protein>
<feature type="chain" id="PRO_5032837442" evidence="2">
    <location>
        <begin position="18"/>
        <end position="366"/>
    </location>
</feature>